<dbReference type="EMBL" id="UZAL01027531">
    <property type="protein sequence ID" value="VDP33368.1"/>
    <property type="molecule type" value="Genomic_DNA"/>
</dbReference>
<comment type="similarity">
    <text evidence="1 6 7">Belongs to the glutamine synthetase family.</text>
</comment>
<evidence type="ECO:0000313" key="8">
    <source>
        <dbReference type="EMBL" id="VDP33368.1"/>
    </source>
</evidence>
<dbReference type="GO" id="GO:0016020">
    <property type="term" value="C:membrane"/>
    <property type="evidence" value="ECO:0007669"/>
    <property type="project" value="TreeGrafter"/>
</dbReference>
<dbReference type="STRING" id="31246.A0A183NW48"/>
<evidence type="ECO:0000256" key="1">
    <source>
        <dbReference type="ARBA" id="ARBA00009897"/>
    </source>
</evidence>
<reference evidence="8 9" key="1">
    <citation type="submission" date="2018-11" db="EMBL/GenBank/DDBJ databases">
        <authorList>
            <consortium name="Pathogen Informatics"/>
        </authorList>
    </citation>
    <scope>NUCLEOTIDE SEQUENCE [LARGE SCALE GENOMIC DNA]</scope>
    <source>
        <strain>Denwood</strain>
        <strain evidence="9">Zambia</strain>
    </source>
</reference>
<protein>
    <recommendedName>
        <fullName evidence="4">Lengsin</fullName>
    </recommendedName>
    <alternativeName>
        <fullName evidence="5">Glutamate-ammonia ligase domain-containing protein 1</fullName>
    </alternativeName>
</protein>
<dbReference type="AlphaFoldDB" id="A0A183NW48"/>
<comment type="subunit">
    <text evidence="3">Dodecamer. Interacts with BFSP2 and VIM.</text>
</comment>
<dbReference type="GO" id="GO:0005737">
    <property type="term" value="C:cytoplasm"/>
    <property type="evidence" value="ECO:0007669"/>
    <property type="project" value="TreeGrafter"/>
</dbReference>
<dbReference type="PANTHER" id="PTHR43407">
    <property type="entry name" value="GLUTAMINE SYNTHETASE"/>
    <property type="match status" value="1"/>
</dbReference>
<gene>
    <name evidence="8" type="ORF">SMTD_LOCUS6334</name>
</gene>
<dbReference type="SMART" id="SM01230">
    <property type="entry name" value="Gln-synt_C"/>
    <property type="match status" value="1"/>
</dbReference>
<organism evidence="8 9">
    <name type="scientific">Schistosoma mattheei</name>
    <dbReference type="NCBI Taxonomy" id="31246"/>
    <lineage>
        <taxon>Eukaryota</taxon>
        <taxon>Metazoa</taxon>
        <taxon>Spiralia</taxon>
        <taxon>Lophotrochozoa</taxon>
        <taxon>Platyhelminthes</taxon>
        <taxon>Trematoda</taxon>
        <taxon>Digenea</taxon>
        <taxon>Strigeidida</taxon>
        <taxon>Schistosomatoidea</taxon>
        <taxon>Schistosomatidae</taxon>
        <taxon>Schistosoma</taxon>
    </lineage>
</organism>
<evidence type="ECO:0000256" key="5">
    <source>
        <dbReference type="ARBA" id="ARBA00042675"/>
    </source>
</evidence>
<dbReference type="PROSITE" id="PS51987">
    <property type="entry name" value="GS_CATALYTIC"/>
    <property type="match status" value="1"/>
</dbReference>
<name>A0A183NW48_9TREM</name>
<sequence>MDSNSNNKDDTLKKDDVKERFIEEVGKFDYIRLSFPDLNGIHLSKLLSTRFARKIAKGESEVYSGAITGGPRGEVFDVPEIIKRKHVNSKLKPDFSTLHPCYWISNGKAQHSHNNNTDNDDNPRTRKYSICAVLCDLAWPNNEPMKTHPRVAVKKLIDELQTKYNLRLFSAFEPEFRAFQKGTFETTCLKPTKTGETNMRSFKIPVPYTKFGDIYRTSLLSVYEDFFIDIDHNMKLANVDIQDYSNEDGEGQLESPLVPSWGLSAADNYFILKQAIKEIGEKHNMEISFMTKPLLNASSSGCHYNHSLWYADTGRNAFYDNADPDGLSVTARHWIGGLIEHLPAMLAICSPTINCYRRLNKFFAPGAVNWDFRDRFVAIRVKNFDEKNTYIENRIPSSASCPYHVLAATLAAGMDGLDRQLEPPPPGQKPSESKNGNHVKLLPSSFQEALQNLKEDEIFTKKLGKDFFEWYTLVKELGDLGSLGHLDIKDNQEETLAFERYEYLKFT</sequence>
<dbReference type="InterPro" id="IPR014746">
    <property type="entry name" value="Gln_synth/guanido_kin_cat_dom"/>
</dbReference>
<dbReference type="InterPro" id="IPR008146">
    <property type="entry name" value="Gln_synth_cat_dom"/>
</dbReference>
<accession>A0A183NW48</accession>
<dbReference type="Gene3D" id="3.30.590.10">
    <property type="entry name" value="Glutamine synthetase/guanido kinase, catalytic domain"/>
    <property type="match status" value="1"/>
</dbReference>
<dbReference type="SUPFAM" id="SSF55931">
    <property type="entry name" value="Glutamine synthetase/guanido kinase"/>
    <property type="match status" value="1"/>
</dbReference>
<dbReference type="Proteomes" id="UP000269396">
    <property type="component" value="Unassembled WGS sequence"/>
</dbReference>
<dbReference type="GO" id="GO:0004356">
    <property type="term" value="F:glutamine synthetase activity"/>
    <property type="evidence" value="ECO:0007669"/>
    <property type="project" value="InterPro"/>
</dbReference>
<evidence type="ECO:0000256" key="6">
    <source>
        <dbReference type="PROSITE-ProRule" id="PRU01331"/>
    </source>
</evidence>
<keyword evidence="9" id="KW-1185">Reference proteome</keyword>
<proteinExistence type="inferred from homology"/>
<dbReference type="Pfam" id="PF00120">
    <property type="entry name" value="Gln-synt_C"/>
    <property type="match status" value="1"/>
</dbReference>
<evidence type="ECO:0000256" key="3">
    <source>
        <dbReference type="ARBA" id="ARBA00038790"/>
    </source>
</evidence>
<evidence type="ECO:0000313" key="9">
    <source>
        <dbReference type="Proteomes" id="UP000269396"/>
    </source>
</evidence>
<evidence type="ECO:0000256" key="4">
    <source>
        <dbReference type="ARBA" id="ARBA00039404"/>
    </source>
</evidence>
<comment type="function">
    <text evidence="2">May act as a component of the cytoskeleton or as a chaperone for the reorganization of intermediate filament proteins during terminal differentiation in the lens. Does not seem to have enzymatic activity.</text>
</comment>
<dbReference type="PANTHER" id="PTHR43407:SF1">
    <property type="entry name" value="LENGSIN"/>
    <property type="match status" value="1"/>
</dbReference>
<evidence type="ECO:0000256" key="2">
    <source>
        <dbReference type="ARBA" id="ARBA00037583"/>
    </source>
</evidence>
<evidence type="ECO:0000256" key="7">
    <source>
        <dbReference type="RuleBase" id="RU000384"/>
    </source>
</evidence>